<keyword evidence="8" id="KW-1185">Reference proteome</keyword>
<keyword evidence="4" id="KW-0081">Bacteriolytic enzyme</keyword>
<dbReference type="SUPFAM" id="SSF51120">
    <property type="entry name" value="beta-Roll"/>
    <property type="match status" value="1"/>
</dbReference>
<protein>
    <submittedName>
        <fullName evidence="7">M10 family metallopeptidase C-terminal domain-containing protein</fullName>
    </submittedName>
</protein>
<dbReference type="SUPFAM" id="SSF53955">
    <property type="entry name" value="Lysozyme-like"/>
    <property type="match status" value="1"/>
</dbReference>
<evidence type="ECO:0000259" key="6">
    <source>
        <dbReference type="Pfam" id="PF08548"/>
    </source>
</evidence>
<accession>A0ABT8YJ28</accession>
<dbReference type="InterPro" id="IPR023347">
    <property type="entry name" value="Lysozyme_dom_sf"/>
</dbReference>
<name>A0ABT8YJ28_9HYPH</name>
<dbReference type="InterPro" id="IPR011049">
    <property type="entry name" value="Serralysin-like_metalloprot_C"/>
</dbReference>
<dbReference type="Proteomes" id="UP001174932">
    <property type="component" value="Unassembled WGS sequence"/>
</dbReference>
<evidence type="ECO:0000256" key="3">
    <source>
        <dbReference type="ARBA" id="ARBA00022529"/>
    </source>
</evidence>
<dbReference type="Gene3D" id="2.150.10.10">
    <property type="entry name" value="Serralysin-like metalloprotease, C-terminal"/>
    <property type="match status" value="1"/>
</dbReference>
<gene>
    <name evidence="7" type="ORF">Q4481_05170</name>
</gene>
<organism evidence="7 8">
    <name type="scientific">Rhizobium alvei</name>
    <dbReference type="NCBI Taxonomy" id="1132659"/>
    <lineage>
        <taxon>Bacteria</taxon>
        <taxon>Pseudomonadati</taxon>
        <taxon>Pseudomonadota</taxon>
        <taxon>Alphaproteobacteria</taxon>
        <taxon>Hyphomicrobiales</taxon>
        <taxon>Rhizobiaceae</taxon>
        <taxon>Rhizobium/Agrobacterium group</taxon>
        <taxon>Rhizobium</taxon>
    </lineage>
</organism>
<evidence type="ECO:0000313" key="7">
    <source>
        <dbReference type="EMBL" id="MDO6963338.1"/>
    </source>
</evidence>
<evidence type="ECO:0000256" key="4">
    <source>
        <dbReference type="ARBA" id="ARBA00022638"/>
    </source>
</evidence>
<feature type="domain" description="Peptidase M10 serralysin C-terminal" evidence="6">
    <location>
        <begin position="322"/>
        <end position="440"/>
    </location>
</feature>
<evidence type="ECO:0000256" key="2">
    <source>
        <dbReference type="ARBA" id="ARBA00022525"/>
    </source>
</evidence>
<evidence type="ECO:0000313" key="8">
    <source>
        <dbReference type="Proteomes" id="UP001174932"/>
    </source>
</evidence>
<sequence length="441" mass="48024">MLDWTKPDSHKAYLTARYETLTLLEGVVKTPYVDSVGVPTIGIGFNLRYNLEPVLRAMIGNSNWSDTLNARLDAVIDESYVPYMNSSLITALNAVMKSWHDSRNANVPETFSFQSDAQVTKVLNNMASTYDGIIDNWLSGIPESSEREALFSLAWNAPSMLGPKLKAAIETGNRAEAWYEIRYNSLSSSLPDSVKGAIANRRYVEAEVFSLYDADNRPSFAEATEIGRMIAAHHDRIAWYEDSYDPVRAGEIKGVDISDLAGEINAAARVVLKKFQLPVNRAVEDMQVAGNGIADLEGDATGYDHTGNDADLLIGDANVNRLSGGTGKDTLIGSGAADFLNGGTSADLFVFSRLTDSSVANPDRIEDFGIGGDRIHLAGMATDLHFIEERNGVFSGTAPEIRWFWSKNDTIIEIDSDGNGAADMKIVLSGKQVLDASDFLL</sequence>
<dbReference type="InterPro" id="IPR023346">
    <property type="entry name" value="Lysozyme-like_dom_sf"/>
</dbReference>
<keyword evidence="3" id="KW-0929">Antimicrobial</keyword>
<dbReference type="Gene3D" id="1.10.530.40">
    <property type="match status" value="1"/>
</dbReference>
<comment type="subcellular location">
    <subcellularLocation>
        <location evidence="1">Secreted</location>
    </subcellularLocation>
</comment>
<evidence type="ECO:0000256" key="1">
    <source>
        <dbReference type="ARBA" id="ARBA00004613"/>
    </source>
</evidence>
<keyword evidence="2" id="KW-0964">Secreted</keyword>
<dbReference type="EMBL" id="JAUOZU010000005">
    <property type="protein sequence ID" value="MDO6963338.1"/>
    <property type="molecule type" value="Genomic_DNA"/>
</dbReference>
<reference evidence="7" key="1">
    <citation type="journal article" date="2015" name="Int. J. Syst. Evol. Microbiol.">
        <title>Rhizobium alvei sp. nov., isolated from a freshwater river.</title>
        <authorList>
            <person name="Sheu S.Y."/>
            <person name="Huang H.W."/>
            <person name="Young C.C."/>
            <person name="Chen W.M."/>
        </authorList>
    </citation>
    <scope>NUCLEOTIDE SEQUENCE</scope>
    <source>
        <strain evidence="7">TNR-22</strain>
    </source>
</reference>
<reference evidence="7" key="2">
    <citation type="submission" date="2023-07" db="EMBL/GenBank/DDBJ databases">
        <authorList>
            <person name="Shen H."/>
        </authorList>
    </citation>
    <scope>NUCLEOTIDE SEQUENCE</scope>
    <source>
        <strain evidence="7">TNR-22</strain>
    </source>
</reference>
<dbReference type="Pfam" id="PF08548">
    <property type="entry name" value="Peptidase_M10_C"/>
    <property type="match status" value="1"/>
</dbReference>
<dbReference type="RefSeq" id="WP_304375252.1">
    <property type="nucleotide sequence ID" value="NZ_JAUOZU010000005.1"/>
</dbReference>
<evidence type="ECO:0000256" key="5">
    <source>
        <dbReference type="ARBA" id="ARBA00022737"/>
    </source>
</evidence>
<keyword evidence="5" id="KW-0677">Repeat</keyword>
<dbReference type="InterPro" id="IPR013858">
    <property type="entry name" value="Peptidase_M10B_C"/>
</dbReference>
<comment type="caution">
    <text evidence="7">The sequence shown here is derived from an EMBL/GenBank/DDBJ whole genome shotgun (WGS) entry which is preliminary data.</text>
</comment>
<proteinExistence type="predicted"/>